<sequence>MDVHNAFLHGDLTEEVYMKIPPGFEKGRHGQSYSDYSLFTYSKKATRLNVLVYVDDLIIPGNNRADSVAFKEYLHTCFHMKDLGKLKYFLGIEVAWSREGIFLCQQKYALDIISEAGLLGSKPVIFPMEQNQKLGLSTIHTLSQFLQKQKEDHWVASLRVVRYLKGSPGQGVLLQRENTRVLQGWCHSDWAACPTTRRSVTGWIVFLGSSLVSWKSKKQDTFSLSSAEAEYRAMAKLTCELKWMQGLLECLDVRQQDLMQVHCVSQLTLHLARNPVFHERSKHIEFDCHFLDDALLDGPISASHVCTSS</sequence>
<dbReference type="InterPro" id="IPR013103">
    <property type="entry name" value="RVT_2"/>
</dbReference>
<dbReference type="PANTHER" id="PTHR11439">
    <property type="entry name" value="GAG-POL-RELATED RETROTRANSPOSON"/>
    <property type="match status" value="1"/>
</dbReference>
<dbReference type="PANTHER" id="PTHR11439:SF487">
    <property type="entry name" value="RNA-DIRECTED DNA POLYMERASE"/>
    <property type="match status" value="1"/>
</dbReference>
<keyword evidence="2" id="KW-0472">Membrane</keyword>
<evidence type="ECO:0000313" key="2">
    <source>
        <dbReference type="EMBL" id="GAA0147505.1"/>
    </source>
</evidence>
<evidence type="ECO:0000313" key="3">
    <source>
        <dbReference type="Proteomes" id="UP001454036"/>
    </source>
</evidence>
<reference evidence="2 3" key="1">
    <citation type="submission" date="2024-01" db="EMBL/GenBank/DDBJ databases">
        <title>The complete chloroplast genome sequence of Lithospermum erythrorhizon: insights into the phylogenetic relationship among Boraginaceae species and the maternal lineages of purple gromwells.</title>
        <authorList>
            <person name="Okada T."/>
            <person name="Watanabe K."/>
        </authorList>
    </citation>
    <scope>NUCLEOTIDE SEQUENCE [LARGE SCALE GENOMIC DNA]</scope>
</reference>
<dbReference type="AlphaFoldDB" id="A0AAV3P7D0"/>
<keyword evidence="2" id="KW-0812">Transmembrane</keyword>
<dbReference type="EMBL" id="BAABME010001091">
    <property type="protein sequence ID" value="GAA0147505.1"/>
    <property type="molecule type" value="Genomic_DNA"/>
</dbReference>
<feature type="domain" description="Reverse transcriptase Ty1/copia-type" evidence="1">
    <location>
        <begin position="36"/>
        <end position="129"/>
    </location>
</feature>
<gene>
    <name evidence="2" type="ORF">LIER_07188</name>
</gene>
<dbReference type="InterPro" id="IPR043502">
    <property type="entry name" value="DNA/RNA_pol_sf"/>
</dbReference>
<evidence type="ECO:0000259" key="1">
    <source>
        <dbReference type="Pfam" id="PF07727"/>
    </source>
</evidence>
<name>A0AAV3P7D0_LITER</name>
<proteinExistence type="predicted"/>
<accession>A0AAV3P7D0</accession>
<dbReference type="CDD" id="cd09272">
    <property type="entry name" value="RNase_HI_RT_Ty1"/>
    <property type="match status" value="1"/>
</dbReference>
<comment type="caution">
    <text evidence="2">The sequence shown here is derived from an EMBL/GenBank/DDBJ whole genome shotgun (WGS) entry which is preliminary data.</text>
</comment>
<dbReference type="SUPFAM" id="SSF56672">
    <property type="entry name" value="DNA/RNA polymerases"/>
    <property type="match status" value="1"/>
</dbReference>
<keyword evidence="2" id="KW-0675">Receptor</keyword>
<dbReference type="Proteomes" id="UP001454036">
    <property type="component" value="Unassembled WGS sequence"/>
</dbReference>
<organism evidence="2 3">
    <name type="scientific">Lithospermum erythrorhizon</name>
    <name type="common">Purple gromwell</name>
    <name type="synonym">Lithospermum officinale var. erythrorhizon</name>
    <dbReference type="NCBI Taxonomy" id="34254"/>
    <lineage>
        <taxon>Eukaryota</taxon>
        <taxon>Viridiplantae</taxon>
        <taxon>Streptophyta</taxon>
        <taxon>Embryophyta</taxon>
        <taxon>Tracheophyta</taxon>
        <taxon>Spermatophyta</taxon>
        <taxon>Magnoliopsida</taxon>
        <taxon>eudicotyledons</taxon>
        <taxon>Gunneridae</taxon>
        <taxon>Pentapetalae</taxon>
        <taxon>asterids</taxon>
        <taxon>lamiids</taxon>
        <taxon>Boraginales</taxon>
        <taxon>Boraginaceae</taxon>
        <taxon>Boraginoideae</taxon>
        <taxon>Lithospermeae</taxon>
        <taxon>Lithospermum</taxon>
    </lineage>
</organism>
<dbReference type="Pfam" id="PF07727">
    <property type="entry name" value="RVT_2"/>
    <property type="match status" value="1"/>
</dbReference>
<keyword evidence="3" id="KW-1185">Reference proteome</keyword>
<protein>
    <submittedName>
        <fullName evidence="2">Transmembrane signal receptor</fullName>
    </submittedName>
</protein>